<dbReference type="EMBL" id="JAGETQ010000006">
    <property type="protein sequence ID" value="MBO1915803.1"/>
    <property type="molecule type" value="Genomic_DNA"/>
</dbReference>
<proteinExistence type="predicted"/>
<evidence type="ECO:0000313" key="2">
    <source>
        <dbReference type="Proteomes" id="UP000664477"/>
    </source>
</evidence>
<sequence>MNLGQLSPKNGTHANDNFMTVESSVGVFNHTSVLAESWRHQGINIKPLTSALAKISALGAFRWISPNLTDTLLGREKAKATVLTMPKIYRVLMGS</sequence>
<reference evidence="1" key="1">
    <citation type="submission" date="2021-03" db="EMBL/GenBank/DDBJ databases">
        <title>Molecular epidemiology and mechanisms of colistin and carbapenem resistance in Enterobacteriaceae from clinical isolates, the environment and porcine samples in Pretoria, South Africa.</title>
        <authorList>
            <person name="Bogoshi D."/>
            <person name="Mbelle N.M."/>
            <person name="Naidoo V."/>
            <person name="Osei Sekyere J."/>
        </authorList>
    </citation>
    <scope>NUCLEOTIDE SEQUENCE</scope>
    <source>
        <strain evidence="1">C052</strain>
    </source>
</reference>
<evidence type="ECO:0000313" key="1">
    <source>
        <dbReference type="EMBL" id="MBO1915803.1"/>
    </source>
</evidence>
<organism evidence="1 2">
    <name type="scientific">Providencia rettgeri</name>
    <dbReference type="NCBI Taxonomy" id="587"/>
    <lineage>
        <taxon>Bacteria</taxon>
        <taxon>Pseudomonadati</taxon>
        <taxon>Pseudomonadota</taxon>
        <taxon>Gammaproteobacteria</taxon>
        <taxon>Enterobacterales</taxon>
        <taxon>Morganellaceae</taxon>
        <taxon>Providencia</taxon>
    </lineage>
</organism>
<dbReference type="Proteomes" id="UP000664477">
    <property type="component" value="Unassembled WGS sequence"/>
</dbReference>
<comment type="caution">
    <text evidence="1">The sequence shown here is derived from an EMBL/GenBank/DDBJ whole genome shotgun (WGS) entry which is preliminary data.</text>
</comment>
<gene>
    <name evidence="1" type="ORF">J4727_02045</name>
</gene>
<accession>A0A939NAM1</accession>
<dbReference type="AlphaFoldDB" id="A0A939NAM1"/>
<protein>
    <submittedName>
        <fullName evidence="1">Uncharacterized protein</fullName>
    </submittedName>
</protein>
<name>A0A939NAM1_PRORE</name>